<dbReference type="CDD" id="cd04666">
    <property type="entry name" value="NUDIX_DIPP2_like_Nudt4"/>
    <property type="match status" value="1"/>
</dbReference>
<dbReference type="InterPro" id="IPR047198">
    <property type="entry name" value="DDP-like_NUDIX"/>
</dbReference>
<comment type="cofactor">
    <cofactor evidence="1">
        <name>Mg(2+)</name>
        <dbReference type="ChEBI" id="CHEBI:18420"/>
    </cofactor>
</comment>
<dbReference type="PROSITE" id="PS51462">
    <property type="entry name" value="NUDIX"/>
    <property type="match status" value="1"/>
</dbReference>
<dbReference type="EMBL" id="JAMZFT010000002">
    <property type="protein sequence ID" value="MCP1336552.1"/>
    <property type="molecule type" value="Genomic_DNA"/>
</dbReference>
<feature type="domain" description="Nudix hydrolase" evidence="5">
    <location>
        <begin position="22"/>
        <end position="154"/>
    </location>
</feature>
<protein>
    <submittedName>
        <fullName evidence="6">NUDIX hydrolase</fullName>
    </submittedName>
</protein>
<dbReference type="Pfam" id="PF00293">
    <property type="entry name" value="NUDIX"/>
    <property type="match status" value="1"/>
</dbReference>
<dbReference type="RefSeq" id="WP_269332507.1">
    <property type="nucleotide sequence ID" value="NZ_JAMZFT010000002.1"/>
</dbReference>
<evidence type="ECO:0000256" key="2">
    <source>
        <dbReference type="ARBA" id="ARBA00022723"/>
    </source>
</evidence>
<reference evidence="6" key="1">
    <citation type="submission" date="2022-06" db="EMBL/GenBank/DDBJ databases">
        <title>Isolation and Genomics of Futiania mangrovii gen. nov., sp. nov., a Rare and Metabolically-versatile member in the Class Alphaproteobacteria.</title>
        <authorList>
            <person name="Liu L."/>
            <person name="Huang W.-C."/>
            <person name="Pan J."/>
            <person name="Li J."/>
            <person name="Huang Y."/>
            <person name="Du H."/>
            <person name="Liu Y."/>
            <person name="Li M."/>
        </authorList>
    </citation>
    <scope>NUCLEOTIDE SEQUENCE</scope>
    <source>
        <strain evidence="6">FT118</strain>
    </source>
</reference>
<dbReference type="Gene3D" id="3.90.79.10">
    <property type="entry name" value="Nucleoside Triphosphate Pyrophosphohydrolase"/>
    <property type="match status" value="1"/>
</dbReference>
<keyword evidence="3 6" id="KW-0378">Hydrolase</keyword>
<evidence type="ECO:0000256" key="4">
    <source>
        <dbReference type="ARBA" id="ARBA00022842"/>
    </source>
</evidence>
<gene>
    <name evidence="6" type="ORF">NJQ99_09050</name>
</gene>
<evidence type="ECO:0000313" key="6">
    <source>
        <dbReference type="EMBL" id="MCP1336552.1"/>
    </source>
</evidence>
<name>A0A9J6PFE7_9PROT</name>
<dbReference type="InterPro" id="IPR015797">
    <property type="entry name" value="NUDIX_hydrolase-like_dom_sf"/>
</dbReference>
<dbReference type="GO" id="GO:0046872">
    <property type="term" value="F:metal ion binding"/>
    <property type="evidence" value="ECO:0007669"/>
    <property type="project" value="UniProtKB-KW"/>
</dbReference>
<dbReference type="GO" id="GO:0005737">
    <property type="term" value="C:cytoplasm"/>
    <property type="evidence" value="ECO:0007669"/>
    <property type="project" value="TreeGrafter"/>
</dbReference>
<comment type="caution">
    <text evidence="6">The sequence shown here is derived from an EMBL/GenBank/DDBJ whole genome shotgun (WGS) entry which is preliminary data.</text>
</comment>
<dbReference type="AlphaFoldDB" id="A0A9J6PFE7"/>
<accession>A0A9J6PFE7</accession>
<evidence type="ECO:0000256" key="3">
    <source>
        <dbReference type="ARBA" id="ARBA00022801"/>
    </source>
</evidence>
<keyword evidence="7" id="KW-1185">Reference proteome</keyword>
<dbReference type="GO" id="GO:0016462">
    <property type="term" value="F:pyrophosphatase activity"/>
    <property type="evidence" value="ECO:0007669"/>
    <property type="project" value="InterPro"/>
</dbReference>
<sequence>MAYPRAVAGGQWENRRMVLPSKRVHQVAALPFVCFGDEVEVLLVTSRRRGRWVLPKGWTAARLGSAASAAREARQEAGVVGSVAETPIGSYAYEKVMRQGYAVPAHVGVYPLQVEEHRLKWRERKERKLRWVRLSEAAQMVDDPELRELLSSLVPDAARRLRAHMDLRAPRAVSRAPGRGAVASLLDFLGLDVTPSAGTTTGRK</sequence>
<keyword evidence="4" id="KW-0460">Magnesium</keyword>
<dbReference type="PANTHER" id="PTHR12629:SF0">
    <property type="entry name" value="DIPHOSPHOINOSITOL-POLYPHOSPHATE DIPHOSPHATASE"/>
    <property type="match status" value="1"/>
</dbReference>
<keyword evidence="2" id="KW-0479">Metal-binding</keyword>
<proteinExistence type="predicted"/>
<evidence type="ECO:0000313" key="7">
    <source>
        <dbReference type="Proteomes" id="UP001055804"/>
    </source>
</evidence>
<dbReference type="Proteomes" id="UP001055804">
    <property type="component" value="Unassembled WGS sequence"/>
</dbReference>
<organism evidence="6 7">
    <name type="scientific">Futiania mangrovi</name>
    <dbReference type="NCBI Taxonomy" id="2959716"/>
    <lineage>
        <taxon>Bacteria</taxon>
        <taxon>Pseudomonadati</taxon>
        <taxon>Pseudomonadota</taxon>
        <taxon>Alphaproteobacteria</taxon>
        <taxon>Futianiales</taxon>
        <taxon>Futianiaceae</taxon>
        <taxon>Futiania</taxon>
    </lineage>
</organism>
<evidence type="ECO:0000259" key="5">
    <source>
        <dbReference type="PROSITE" id="PS51462"/>
    </source>
</evidence>
<dbReference type="PANTHER" id="PTHR12629">
    <property type="entry name" value="DIPHOSPHOINOSITOL POLYPHOSPHATE PHOSPHOHYDROLASE"/>
    <property type="match status" value="1"/>
</dbReference>
<dbReference type="InterPro" id="IPR000086">
    <property type="entry name" value="NUDIX_hydrolase_dom"/>
</dbReference>
<dbReference type="SUPFAM" id="SSF55811">
    <property type="entry name" value="Nudix"/>
    <property type="match status" value="1"/>
</dbReference>
<evidence type="ECO:0000256" key="1">
    <source>
        <dbReference type="ARBA" id="ARBA00001946"/>
    </source>
</evidence>